<feature type="region of interest" description="Disordered" evidence="1">
    <location>
        <begin position="911"/>
        <end position="930"/>
    </location>
</feature>
<evidence type="ECO:0000256" key="1">
    <source>
        <dbReference type="SAM" id="MobiDB-lite"/>
    </source>
</evidence>
<feature type="compositionally biased region" description="Low complexity" evidence="1">
    <location>
        <begin position="117"/>
        <end position="128"/>
    </location>
</feature>
<protein>
    <recommendedName>
        <fullName evidence="4">RNI-like protein</fullName>
    </recommendedName>
</protein>
<evidence type="ECO:0008006" key="4">
    <source>
        <dbReference type="Google" id="ProtNLM"/>
    </source>
</evidence>
<feature type="region of interest" description="Disordered" evidence="1">
    <location>
        <begin position="473"/>
        <end position="496"/>
    </location>
</feature>
<feature type="region of interest" description="Disordered" evidence="1">
    <location>
        <begin position="297"/>
        <end position="380"/>
    </location>
</feature>
<dbReference type="EMBL" id="VIBQ01000010">
    <property type="protein sequence ID" value="KAB8338921.1"/>
    <property type="molecule type" value="Genomic_DNA"/>
</dbReference>
<feature type="region of interest" description="Disordered" evidence="1">
    <location>
        <begin position="242"/>
        <end position="276"/>
    </location>
</feature>
<reference evidence="2 3" key="1">
    <citation type="submission" date="2019-06" db="EMBL/GenBank/DDBJ databases">
        <title>A chromosomal-level reference genome of Carpinus fangiana (Coryloideae, Betulaceae).</title>
        <authorList>
            <person name="Yang X."/>
            <person name="Wang Z."/>
            <person name="Zhang L."/>
            <person name="Hao G."/>
            <person name="Liu J."/>
            <person name="Yang Y."/>
        </authorList>
    </citation>
    <scope>NUCLEOTIDE SEQUENCE [LARGE SCALE GENOMIC DNA]</scope>
    <source>
        <strain evidence="2">Cfa_2016G</strain>
        <tissue evidence="2">Leaf</tissue>
    </source>
</reference>
<proteinExistence type="predicted"/>
<dbReference type="SUPFAM" id="SSF52047">
    <property type="entry name" value="RNI-like"/>
    <property type="match status" value="1"/>
</dbReference>
<feature type="region of interest" description="Disordered" evidence="1">
    <location>
        <begin position="1006"/>
        <end position="1070"/>
    </location>
</feature>
<dbReference type="Proteomes" id="UP000327013">
    <property type="component" value="Unassembled WGS sequence"/>
</dbReference>
<accession>A0A5N6KSN9</accession>
<evidence type="ECO:0000313" key="2">
    <source>
        <dbReference type="EMBL" id="KAB8338921.1"/>
    </source>
</evidence>
<keyword evidence="3" id="KW-1185">Reference proteome</keyword>
<feature type="compositionally biased region" description="Polar residues" evidence="1">
    <location>
        <begin position="482"/>
        <end position="495"/>
    </location>
</feature>
<organism evidence="2 3">
    <name type="scientific">Carpinus fangiana</name>
    <dbReference type="NCBI Taxonomy" id="176857"/>
    <lineage>
        <taxon>Eukaryota</taxon>
        <taxon>Viridiplantae</taxon>
        <taxon>Streptophyta</taxon>
        <taxon>Embryophyta</taxon>
        <taxon>Tracheophyta</taxon>
        <taxon>Spermatophyta</taxon>
        <taxon>Magnoliopsida</taxon>
        <taxon>eudicotyledons</taxon>
        <taxon>Gunneridae</taxon>
        <taxon>Pentapetalae</taxon>
        <taxon>rosids</taxon>
        <taxon>fabids</taxon>
        <taxon>Fagales</taxon>
        <taxon>Betulaceae</taxon>
        <taxon>Carpinus</taxon>
    </lineage>
</organism>
<comment type="caution">
    <text evidence="2">The sequence shown here is derived from an EMBL/GenBank/DDBJ whole genome shotgun (WGS) entry which is preliminary data.</text>
</comment>
<feature type="region of interest" description="Disordered" evidence="1">
    <location>
        <begin position="1"/>
        <end position="206"/>
    </location>
</feature>
<feature type="compositionally biased region" description="Polar residues" evidence="1">
    <location>
        <begin position="320"/>
        <end position="369"/>
    </location>
</feature>
<evidence type="ECO:0000313" key="3">
    <source>
        <dbReference type="Proteomes" id="UP000327013"/>
    </source>
</evidence>
<dbReference type="Gene3D" id="3.80.10.10">
    <property type="entry name" value="Ribonuclease Inhibitor"/>
    <property type="match status" value="1"/>
</dbReference>
<name>A0A5N6KSN9_9ROSI</name>
<dbReference type="OrthoDB" id="8436363at2759"/>
<feature type="region of interest" description="Disordered" evidence="1">
    <location>
        <begin position="1091"/>
        <end position="1121"/>
    </location>
</feature>
<dbReference type="InterPro" id="IPR032675">
    <property type="entry name" value="LRR_dom_sf"/>
</dbReference>
<feature type="compositionally biased region" description="Polar residues" evidence="1">
    <location>
        <begin position="186"/>
        <end position="201"/>
    </location>
</feature>
<feature type="compositionally biased region" description="Basic and acidic residues" evidence="1">
    <location>
        <begin position="252"/>
        <end position="274"/>
    </location>
</feature>
<sequence>MEGVHGVDVSWTHHQGDKTHAKPRPVIATKSPSTSQLPSPPPSPTKPDLVSQATVPTRKDDTSKPAADSLPAATVAVTQPQPIPQKSRRPSMRSKSSQEKLAQSPETPSKRPGWMQSLSSKFGSSKGSVNPIPSPGSSGIAKSPPSSGQSNAQSTVLPKPEDGMEPYVPQQPESGSFFQSALRRLSTANQSSQYTGQTTGKSGMCPRMVLNVDDSRRRCVVKELNPSKLRRVAFSVDVEIAGGSQYTQEPDPAAKEQKAKDKRVKERSEGEALKRPMQAAAFFDEIYGESDSSKEALGAADAAKDGKLATDGQKPPEAQTAATSQAPQDSAQADKTGNQAQVSKETSTAENGMSKPETATTSAPKVTSSRPHDRPTTDPVRMYRRCCQLREAPVLKRISEQLSNPTRCGLEPEGIVGCLDLRGSRMQLQDIVCLGDWLAIVPLRKLLLDNANLTDEGLRFILAGLLAAKPPEMMRKRKRGRSSPSEARAQPTQHTPGVIEKLTLKNNPKITVEGWRYICTFLNMSRSIKAIDVSMIPFPKFDAGDAASIASDNSRGRSASTTSKGDHVDMAEIIFKAIAERAAGSQLDELTMCECGLSTRDVRKIVDAATVSGLSILGLAKNNLDEEAIQHAVRMLRSKTCKGLDLGGNDLRNAITIIAESLAHGKDNPLWGLSLADCNLEPTNLLTLFPALVTLPNFRFIDLSHNRELFSSTPSAQSALRKYLPQLKWLRRVHLNDVSMSPAQAIGLAEILPEVRNLSHVSLLENPQLKELADTGDPKLQEDACALYASLMVAVRVSKLLVAIDIDAPGEKTNEVVQAIHKQLTAYSLRNIDRFTALDAVQVHDPAGLIPDVEDNEDTIMLPDVILHLVGPNQNPRSNHEGDSELGPDEDYLVGGTGVVKALSYCLSEKSRANTSGTGTPSEPFDSATGRAEAKEMSKSLLGSARKIRARLQDAMAREQKSGDEWRHRRLQFLDQTLQGIIERFESEYPSCREIQAARKDAANRASCLNSTEPVEPPSPPRSRHGSNTSTLDSADAKAVTTTGSDSHEPATSPPAPNGSGSGSLYGLAGSRRASETSLASKALAREEGTIHRFGQRVRRDLLPPAGTTDHLHGTSTQDPAEAEHLRILREKLEQLDSNEVREKVVTQGLEATFREWDGLARSASAGASPVVGARDAPGE</sequence>
<dbReference type="AlphaFoldDB" id="A0A5N6KSN9"/>
<feature type="compositionally biased region" description="Polar residues" evidence="1">
    <location>
        <begin position="144"/>
        <end position="156"/>
    </location>
</feature>
<gene>
    <name evidence="2" type="ORF">FH972_021861</name>
</gene>